<dbReference type="Proteomes" id="UP001152798">
    <property type="component" value="Chromosome 6"/>
</dbReference>
<evidence type="ECO:0000256" key="1">
    <source>
        <dbReference type="SAM" id="Phobius"/>
    </source>
</evidence>
<evidence type="ECO:0000313" key="3">
    <source>
        <dbReference type="Proteomes" id="UP001152798"/>
    </source>
</evidence>
<feature type="transmembrane region" description="Helical" evidence="1">
    <location>
        <begin position="69"/>
        <end position="92"/>
    </location>
</feature>
<sequence>MNDSLTRPLQLPIKILKEDCFSNFSVEEEDEYPRVRPRWSRRSELHLYLKSQWESCSEQPSRCYLLYRWAHLAVLLLCLVLSLATCPVHYLLKCYIYMTTWAQCFHLYQAAIGATIVTMGYRSTEPHRTISPQLVSLYGAHHATSVALALGVSFVYWVFIYERGANQLTLAKITSHGINSVVMMLDLLLVAHPVYLLDIAYPLCFGSVYTMFTVAYHYGGGTNAKGNPYVYKILDWSQPMDALSFAVIGMCILTFMFLLVWFVSTMRNSVAARLKPTYIIVHI</sequence>
<dbReference type="EMBL" id="OV725082">
    <property type="protein sequence ID" value="CAH1405362.1"/>
    <property type="molecule type" value="Genomic_DNA"/>
</dbReference>
<dbReference type="AlphaFoldDB" id="A0A9P0HPI4"/>
<dbReference type="PANTHER" id="PTHR12242:SF49">
    <property type="entry name" value="HEADBUTT, ISOFORM E"/>
    <property type="match status" value="1"/>
</dbReference>
<reference evidence="2" key="1">
    <citation type="submission" date="2022-01" db="EMBL/GenBank/DDBJ databases">
        <authorList>
            <person name="King R."/>
        </authorList>
    </citation>
    <scope>NUCLEOTIDE SEQUENCE</scope>
</reference>
<dbReference type="GO" id="GO:0016020">
    <property type="term" value="C:membrane"/>
    <property type="evidence" value="ECO:0007669"/>
    <property type="project" value="TreeGrafter"/>
</dbReference>
<evidence type="ECO:0008006" key="4">
    <source>
        <dbReference type="Google" id="ProtNLM"/>
    </source>
</evidence>
<proteinExistence type="predicted"/>
<dbReference type="PANTHER" id="PTHR12242">
    <property type="entry name" value="OS02G0130600 PROTEIN-RELATED"/>
    <property type="match status" value="1"/>
</dbReference>
<keyword evidence="1" id="KW-1133">Transmembrane helix</keyword>
<feature type="transmembrane region" description="Helical" evidence="1">
    <location>
        <begin position="242"/>
        <end position="263"/>
    </location>
</feature>
<keyword evidence="3" id="KW-1185">Reference proteome</keyword>
<organism evidence="2 3">
    <name type="scientific">Nezara viridula</name>
    <name type="common">Southern green stink bug</name>
    <name type="synonym">Cimex viridulus</name>
    <dbReference type="NCBI Taxonomy" id="85310"/>
    <lineage>
        <taxon>Eukaryota</taxon>
        <taxon>Metazoa</taxon>
        <taxon>Ecdysozoa</taxon>
        <taxon>Arthropoda</taxon>
        <taxon>Hexapoda</taxon>
        <taxon>Insecta</taxon>
        <taxon>Pterygota</taxon>
        <taxon>Neoptera</taxon>
        <taxon>Paraneoptera</taxon>
        <taxon>Hemiptera</taxon>
        <taxon>Heteroptera</taxon>
        <taxon>Panheteroptera</taxon>
        <taxon>Pentatomomorpha</taxon>
        <taxon>Pentatomoidea</taxon>
        <taxon>Pentatomidae</taxon>
        <taxon>Pentatominae</taxon>
        <taxon>Nezara</taxon>
    </lineage>
</organism>
<feature type="transmembrane region" description="Helical" evidence="1">
    <location>
        <begin position="141"/>
        <end position="160"/>
    </location>
</feature>
<feature type="transmembrane region" description="Helical" evidence="1">
    <location>
        <begin position="181"/>
        <end position="201"/>
    </location>
</feature>
<accession>A0A9P0HPI4</accession>
<gene>
    <name evidence="2" type="ORF">NEZAVI_LOCUS13593</name>
</gene>
<keyword evidence="1" id="KW-0472">Membrane</keyword>
<dbReference type="InterPro" id="IPR049352">
    <property type="entry name" value="Rost"/>
</dbReference>
<protein>
    <recommendedName>
        <fullName evidence="4">Protein rolling stone</fullName>
    </recommendedName>
</protein>
<dbReference type="Pfam" id="PF21534">
    <property type="entry name" value="Rost"/>
    <property type="match status" value="1"/>
</dbReference>
<name>A0A9P0HPI4_NEZVI</name>
<keyword evidence="1" id="KW-0812">Transmembrane</keyword>
<feature type="transmembrane region" description="Helical" evidence="1">
    <location>
        <begin position="104"/>
        <end position="121"/>
    </location>
</feature>
<dbReference type="OrthoDB" id="419711at2759"/>
<evidence type="ECO:0000313" key="2">
    <source>
        <dbReference type="EMBL" id="CAH1405362.1"/>
    </source>
</evidence>